<evidence type="ECO:0000313" key="1">
    <source>
        <dbReference type="EMBL" id="KUJ07872.1"/>
    </source>
</evidence>
<evidence type="ECO:0000313" key="2">
    <source>
        <dbReference type="Proteomes" id="UP000070700"/>
    </source>
</evidence>
<dbReference type="AlphaFoldDB" id="A0A132B644"/>
<dbReference type="EMBL" id="KQ947438">
    <property type="protein sequence ID" value="KUJ07872.1"/>
    <property type="molecule type" value="Genomic_DNA"/>
</dbReference>
<name>A0A132B644_MOLSC</name>
<sequence>MAYWKGLRRHVLRRIIVQSLHRFFAITYPRLGPGFAEIVLYTRDSRVNGESRKGGLQGYMATLLHEMAHAYIIIYQCPPCLNKDIESDPVNPGHGWPWSEIVEYIEKACLDQTVGLKLFLKTGNR</sequence>
<dbReference type="GeneID" id="28823419"/>
<gene>
    <name evidence="1" type="ORF">LY89DRAFT_677640</name>
</gene>
<dbReference type="Proteomes" id="UP000070700">
    <property type="component" value="Unassembled WGS sequence"/>
</dbReference>
<protein>
    <recommendedName>
        <fullName evidence="3">SprT-like domain-containing protein</fullName>
    </recommendedName>
</protein>
<dbReference type="RefSeq" id="XP_018062227.1">
    <property type="nucleotide sequence ID" value="XM_018213693.1"/>
</dbReference>
<dbReference type="InParanoid" id="A0A132B644"/>
<accession>A0A132B644</accession>
<organism evidence="1 2">
    <name type="scientific">Mollisia scopiformis</name>
    <name type="common">Conifer needle endophyte fungus</name>
    <name type="synonym">Phialocephala scopiformis</name>
    <dbReference type="NCBI Taxonomy" id="149040"/>
    <lineage>
        <taxon>Eukaryota</taxon>
        <taxon>Fungi</taxon>
        <taxon>Dikarya</taxon>
        <taxon>Ascomycota</taxon>
        <taxon>Pezizomycotina</taxon>
        <taxon>Leotiomycetes</taxon>
        <taxon>Helotiales</taxon>
        <taxon>Mollisiaceae</taxon>
        <taxon>Mollisia</taxon>
    </lineage>
</organism>
<reference evidence="1 2" key="1">
    <citation type="submission" date="2015-10" db="EMBL/GenBank/DDBJ databases">
        <title>Full genome of DAOMC 229536 Phialocephala scopiformis, a fungal endophyte of spruce producing the potent anti-insectan compound rugulosin.</title>
        <authorList>
            <consortium name="DOE Joint Genome Institute"/>
            <person name="Walker A.K."/>
            <person name="Frasz S.L."/>
            <person name="Seifert K.A."/>
            <person name="Miller J.D."/>
            <person name="Mondo S.J."/>
            <person name="Labutti K."/>
            <person name="Lipzen A."/>
            <person name="Dockter R."/>
            <person name="Kennedy M."/>
            <person name="Grigoriev I.V."/>
            <person name="Spatafora J.W."/>
        </authorList>
    </citation>
    <scope>NUCLEOTIDE SEQUENCE [LARGE SCALE GENOMIC DNA]</scope>
    <source>
        <strain evidence="1 2">CBS 120377</strain>
    </source>
</reference>
<evidence type="ECO:0008006" key="3">
    <source>
        <dbReference type="Google" id="ProtNLM"/>
    </source>
</evidence>
<dbReference type="OrthoDB" id="3559480at2759"/>
<keyword evidence="2" id="KW-1185">Reference proteome</keyword>
<dbReference type="KEGG" id="psco:LY89DRAFT_677640"/>
<proteinExistence type="predicted"/>